<dbReference type="Proteomes" id="UP000032274">
    <property type="component" value="Unassembled WGS sequence"/>
</dbReference>
<evidence type="ECO:0000313" key="1">
    <source>
        <dbReference type="EMBL" id="KIU01519.1"/>
    </source>
</evidence>
<protein>
    <submittedName>
        <fullName evidence="1">Uncharacterized protein</fullName>
    </submittedName>
</protein>
<organism evidence="1 2">
    <name type="scientific">Staphylococcus aureus</name>
    <dbReference type="NCBI Taxonomy" id="1280"/>
    <lineage>
        <taxon>Bacteria</taxon>
        <taxon>Bacillati</taxon>
        <taxon>Bacillota</taxon>
        <taxon>Bacilli</taxon>
        <taxon>Bacillales</taxon>
        <taxon>Staphylococcaceae</taxon>
        <taxon>Staphylococcus</taxon>
    </lineage>
</organism>
<dbReference type="AlphaFoldDB" id="A0AA40ML29"/>
<sequence>VDHDLRAIGEVAELGFPQHQRLRVGERIAIFEAEHAIFAERRIQHLERPVRDGREGHVAMLVLLVDPDGVALREGAAARILTREANAISFGEQRTEGQRLAGRPVEILAALEHRALGVEHAAERLVDLEVGGNFGQRAAQA</sequence>
<reference evidence="1 2" key="1">
    <citation type="submission" date="2015-01" db="EMBL/GenBank/DDBJ databases">
        <title>Characterization of Swiss Staphylococcus aureus strains involved in food poisoning.</title>
        <authorList>
            <person name="Crovadore J."/>
            <person name="Chablais R."/>
            <person name="Tonacini J."/>
            <person name="Schnyder B."/>
            <person name="Lefort F."/>
        </authorList>
    </citation>
    <scope>NUCLEOTIDE SEQUENCE [LARGE SCALE GENOMIC DNA]</scope>
    <source>
        <strain evidence="1 2">SA-120</strain>
    </source>
</reference>
<dbReference type="EMBL" id="JXIG01000263">
    <property type="protein sequence ID" value="KIU01519.1"/>
    <property type="molecule type" value="Genomic_DNA"/>
</dbReference>
<name>A0AA40ML29_STAAU</name>
<proteinExistence type="predicted"/>
<evidence type="ECO:0000313" key="2">
    <source>
        <dbReference type="Proteomes" id="UP000032274"/>
    </source>
</evidence>
<gene>
    <name evidence="1" type="ORF">QU38_01205</name>
</gene>
<feature type="non-terminal residue" evidence="1">
    <location>
        <position position="141"/>
    </location>
</feature>
<accession>A0AA40ML29</accession>
<comment type="caution">
    <text evidence="1">The sequence shown here is derived from an EMBL/GenBank/DDBJ whole genome shotgun (WGS) entry which is preliminary data.</text>
</comment>
<feature type="non-terminal residue" evidence="1">
    <location>
        <position position="1"/>
    </location>
</feature>